<comment type="caution">
    <text evidence="1">The sequence shown here is derived from an EMBL/GenBank/DDBJ whole genome shotgun (WGS) entry which is preliminary data.</text>
</comment>
<dbReference type="InterPro" id="IPR007658">
    <property type="entry name" value="DUF594"/>
</dbReference>
<evidence type="ECO:0000313" key="1">
    <source>
        <dbReference type="EMBL" id="RHN77437.1"/>
    </source>
</evidence>
<dbReference type="OrthoDB" id="1689146at2759"/>
<dbReference type="Proteomes" id="UP000265566">
    <property type="component" value="Chromosome 1"/>
</dbReference>
<gene>
    <name evidence="1" type="ORF">MtrunA17_Chr1g0154761</name>
</gene>
<protein>
    <recommendedName>
        <fullName evidence="3">DUF4220 domain-containing protein</fullName>
    </recommendedName>
</protein>
<evidence type="ECO:0000313" key="2">
    <source>
        <dbReference type="Proteomes" id="UP000265566"/>
    </source>
</evidence>
<proteinExistence type="predicted"/>
<dbReference type="EMBL" id="PSQE01000001">
    <property type="protein sequence ID" value="RHN77437.1"/>
    <property type="molecule type" value="Genomic_DNA"/>
</dbReference>
<dbReference type="AlphaFoldDB" id="A0A396JQS7"/>
<reference evidence="2" key="1">
    <citation type="journal article" date="2018" name="Nat. Plants">
        <title>Whole-genome landscape of Medicago truncatula symbiotic genes.</title>
        <authorList>
            <person name="Pecrix Y."/>
            <person name="Staton S.E."/>
            <person name="Sallet E."/>
            <person name="Lelandais-Briere C."/>
            <person name="Moreau S."/>
            <person name="Carrere S."/>
            <person name="Blein T."/>
            <person name="Jardinaud M.F."/>
            <person name="Latrasse D."/>
            <person name="Zouine M."/>
            <person name="Zahm M."/>
            <person name="Kreplak J."/>
            <person name="Mayjonade B."/>
            <person name="Satge C."/>
            <person name="Perez M."/>
            <person name="Cauet S."/>
            <person name="Marande W."/>
            <person name="Chantry-Darmon C."/>
            <person name="Lopez-Roques C."/>
            <person name="Bouchez O."/>
            <person name="Berard A."/>
            <person name="Debelle F."/>
            <person name="Munos S."/>
            <person name="Bendahmane A."/>
            <person name="Berges H."/>
            <person name="Niebel A."/>
            <person name="Buitink J."/>
            <person name="Frugier F."/>
            <person name="Benhamed M."/>
            <person name="Crespi M."/>
            <person name="Gouzy J."/>
            <person name="Gamas P."/>
        </authorList>
    </citation>
    <scope>NUCLEOTIDE SEQUENCE [LARGE SCALE GENOMIC DNA]</scope>
    <source>
        <strain evidence="2">cv. Jemalong A17</strain>
    </source>
</reference>
<dbReference type="PANTHER" id="PTHR31325">
    <property type="entry name" value="OS01G0798800 PROTEIN-RELATED"/>
    <property type="match status" value="1"/>
</dbReference>
<dbReference type="Pfam" id="PF04578">
    <property type="entry name" value="DUF594"/>
    <property type="match status" value="1"/>
</dbReference>
<name>A0A396JQS7_MEDTR</name>
<sequence length="161" mass="18877">MLYLLVMRPSMLPNGIGEISFQDTRAEVTEFVKDRHSIQDEKQVSEMLDRVCKYVDRVSPSKVKGDRSKYVLFDAFKLAKNVMEIKDDEEWETKKMWKFITQVWVEMLAYAACHCQVIHHAQHLRHGGELLTHVWLLMAHFGITDRLQISKGFGRAKLIRK</sequence>
<dbReference type="Gramene" id="rna889">
    <property type="protein sequence ID" value="RHN77437.1"/>
    <property type="gene ID" value="gene889"/>
</dbReference>
<organism evidence="1 2">
    <name type="scientific">Medicago truncatula</name>
    <name type="common">Barrel medic</name>
    <name type="synonym">Medicago tribuloides</name>
    <dbReference type="NCBI Taxonomy" id="3880"/>
    <lineage>
        <taxon>Eukaryota</taxon>
        <taxon>Viridiplantae</taxon>
        <taxon>Streptophyta</taxon>
        <taxon>Embryophyta</taxon>
        <taxon>Tracheophyta</taxon>
        <taxon>Spermatophyta</taxon>
        <taxon>Magnoliopsida</taxon>
        <taxon>eudicotyledons</taxon>
        <taxon>Gunneridae</taxon>
        <taxon>Pentapetalae</taxon>
        <taxon>rosids</taxon>
        <taxon>fabids</taxon>
        <taxon>Fabales</taxon>
        <taxon>Fabaceae</taxon>
        <taxon>Papilionoideae</taxon>
        <taxon>50 kb inversion clade</taxon>
        <taxon>NPAAA clade</taxon>
        <taxon>Hologalegina</taxon>
        <taxon>IRL clade</taxon>
        <taxon>Trifolieae</taxon>
        <taxon>Medicago</taxon>
    </lineage>
</organism>
<accession>A0A396JQS7</accession>
<evidence type="ECO:0008006" key="3">
    <source>
        <dbReference type="Google" id="ProtNLM"/>
    </source>
</evidence>